<dbReference type="PANTHER" id="PTHR24252">
    <property type="entry name" value="ACROSIN-RELATED"/>
    <property type="match status" value="1"/>
</dbReference>
<evidence type="ECO:0000313" key="9">
    <source>
        <dbReference type="Proteomes" id="UP000594454"/>
    </source>
</evidence>
<dbReference type="OrthoDB" id="10061449at2759"/>
<dbReference type="FunFam" id="2.40.10.10:FF:000068">
    <property type="entry name" value="transmembrane protease serine 2"/>
    <property type="match status" value="1"/>
</dbReference>
<name>A0A7R8YPU8_HERIL</name>
<evidence type="ECO:0000259" key="7">
    <source>
        <dbReference type="PROSITE" id="PS50240"/>
    </source>
</evidence>
<dbReference type="PROSITE" id="PS00134">
    <property type="entry name" value="TRYPSIN_HIS"/>
    <property type="match status" value="1"/>
</dbReference>
<dbReference type="InterPro" id="IPR018114">
    <property type="entry name" value="TRYPSIN_HIS"/>
</dbReference>
<keyword evidence="9" id="KW-1185">Reference proteome</keyword>
<feature type="signal peptide" evidence="6">
    <location>
        <begin position="1"/>
        <end position="15"/>
    </location>
</feature>
<dbReference type="GO" id="GO:0006508">
    <property type="term" value="P:proteolysis"/>
    <property type="evidence" value="ECO:0007669"/>
    <property type="project" value="UniProtKB-KW"/>
</dbReference>
<evidence type="ECO:0000256" key="2">
    <source>
        <dbReference type="ARBA" id="ARBA00022670"/>
    </source>
</evidence>
<feature type="chain" id="PRO_5030541431" description="Peptidase S1 domain-containing protein" evidence="6">
    <location>
        <begin position="16"/>
        <end position="270"/>
    </location>
</feature>
<evidence type="ECO:0000256" key="4">
    <source>
        <dbReference type="ARBA" id="ARBA00022825"/>
    </source>
</evidence>
<gene>
    <name evidence="8" type="ORF">HERILL_LOCUS3021</name>
</gene>
<evidence type="ECO:0000256" key="1">
    <source>
        <dbReference type="ARBA" id="ARBA00004239"/>
    </source>
</evidence>
<keyword evidence="2" id="KW-0645">Protease</keyword>
<evidence type="ECO:0000256" key="6">
    <source>
        <dbReference type="SAM" id="SignalP"/>
    </source>
</evidence>
<dbReference type="InParanoid" id="A0A7R8YPU8"/>
<dbReference type="InterPro" id="IPR043504">
    <property type="entry name" value="Peptidase_S1_PA_chymotrypsin"/>
</dbReference>
<evidence type="ECO:0000313" key="8">
    <source>
        <dbReference type="EMBL" id="CAD7079830.1"/>
    </source>
</evidence>
<accession>A0A7R8YPU8</accession>
<evidence type="ECO:0000256" key="3">
    <source>
        <dbReference type="ARBA" id="ARBA00022801"/>
    </source>
</evidence>
<dbReference type="GO" id="GO:0005576">
    <property type="term" value="C:extracellular region"/>
    <property type="evidence" value="ECO:0007669"/>
    <property type="project" value="UniProtKB-SubCell"/>
</dbReference>
<dbReference type="PROSITE" id="PS50240">
    <property type="entry name" value="TRYPSIN_DOM"/>
    <property type="match status" value="1"/>
</dbReference>
<dbReference type="GO" id="GO:0004252">
    <property type="term" value="F:serine-type endopeptidase activity"/>
    <property type="evidence" value="ECO:0007669"/>
    <property type="project" value="InterPro"/>
</dbReference>
<dbReference type="Proteomes" id="UP000594454">
    <property type="component" value="Chromosome 1"/>
</dbReference>
<dbReference type="FunFam" id="2.40.10.10:FF:000036">
    <property type="entry name" value="Trypsin beta"/>
    <property type="match status" value="1"/>
</dbReference>
<dbReference type="InterPro" id="IPR001314">
    <property type="entry name" value="Peptidase_S1A"/>
</dbReference>
<dbReference type="EMBL" id="LR899009">
    <property type="protein sequence ID" value="CAD7079830.1"/>
    <property type="molecule type" value="Genomic_DNA"/>
</dbReference>
<comment type="subcellular location">
    <subcellularLocation>
        <location evidence="1">Secreted</location>
        <location evidence="1">Extracellular space</location>
    </subcellularLocation>
</comment>
<proteinExistence type="predicted"/>
<dbReference type="PANTHER" id="PTHR24252:SF11">
    <property type="entry name" value="ATRIAL NATRIURETIC PEPTIDE-CONVERTING ENZYME ISOFORM X1"/>
    <property type="match status" value="1"/>
</dbReference>
<feature type="domain" description="Peptidase S1" evidence="7">
    <location>
        <begin position="34"/>
        <end position="265"/>
    </location>
</feature>
<dbReference type="PRINTS" id="PR00722">
    <property type="entry name" value="CHYMOTRYPSIN"/>
</dbReference>
<keyword evidence="4" id="KW-0720">Serine protease</keyword>
<organism evidence="8 9">
    <name type="scientific">Hermetia illucens</name>
    <name type="common">Black soldier fly</name>
    <dbReference type="NCBI Taxonomy" id="343691"/>
    <lineage>
        <taxon>Eukaryota</taxon>
        <taxon>Metazoa</taxon>
        <taxon>Ecdysozoa</taxon>
        <taxon>Arthropoda</taxon>
        <taxon>Hexapoda</taxon>
        <taxon>Insecta</taxon>
        <taxon>Pterygota</taxon>
        <taxon>Neoptera</taxon>
        <taxon>Endopterygota</taxon>
        <taxon>Diptera</taxon>
        <taxon>Brachycera</taxon>
        <taxon>Stratiomyomorpha</taxon>
        <taxon>Stratiomyidae</taxon>
        <taxon>Hermetiinae</taxon>
        <taxon>Hermetia</taxon>
    </lineage>
</organism>
<dbReference type="InterPro" id="IPR001254">
    <property type="entry name" value="Trypsin_dom"/>
</dbReference>
<dbReference type="SUPFAM" id="SSF50494">
    <property type="entry name" value="Trypsin-like serine proteases"/>
    <property type="match status" value="1"/>
</dbReference>
<sequence>MKIAIFSLLLGSCLCSLIPPGRQTAIASTKSARVVGGDEAEPHSAPYIVSFRELDEHICAGAIVNKRWIVSAAHCFLFVGRVTAVAGIHSIDDEGQRRQVENYVTHKNYSGSLGPFDIAAVKVLDDFVFNEFVQPISLPTPKIIPSGDVTVFGWGSTSTGNGLEMPEVLHKFSPPIISYDECLESLADLEKDKLRETNICTGPLTGGFGSCVRDSGGPLVQKNSRGTVELLGIVSWGYYPCGTEGRPSVYTRVSAYNEWIEEFVFMWRGA</sequence>
<keyword evidence="6" id="KW-0732">Signal</keyword>
<dbReference type="AlphaFoldDB" id="A0A7R8YPU8"/>
<protein>
    <recommendedName>
        <fullName evidence="7">Peptidase S1 domain-containing protein</fullName>
    </recommendedName>
</protein>
<dbReference type="SMART" id="SM00020">
    <property type="entry name" value="Tryp_SPc"/>
    <property type="match status" value="1"/>
</dbReference>
<dbReference type="OMA" id="SYIEWIA"/>
<dbReference type="CDD" id="cd00190">
    <property type="entry name" value="Tryp_SPc"/>
    <property type="match status" value="1"/>
</dbReference>
<reference evidence="8 9" key="1">
    <citation type="submission" date="2020-11" db="EMBL/GenBank/DDBJ databases">
        <authorList>
            <person name="Wallbank WR R."/>
            <person name="Pardo Diaz C."/>
            <person name="Kozak K."/>
            <person name="Martin S."/>
            <person name="Jiggins C."/>
            <person name="Moest M."/>
            <person name="Warren A I."/>
            <person name="Generalovic N T."/>
            <person name="Byers J.R.P. K."/>
            <person name="Montejo-Kovacevich G."/>
            <person name="Yen C E."/>
        </authorList>
    </citation>
    <scope>NUCLEOTIDE SEQUENCE [LARGE SCALE GENOMIC DNA]</scope>
</reference>
<dbReference type="InterPro" id="IPR009003">
    <property type="entry name" value="Peptidase_S1_PA"/>
</dbReference>
<keyword evidence="5" id="KW-1015">Disulfide bond</keyword>
<evidence type="ECO:0000256" key="5">
    <source>
        <dbReference type="ARBA" id="ARBA00023157"/>
    </source>
</evidence>
<dbReference type="Gene3D" id="2.40.10.10">
    <property type="entry name" value="Trypsin-like serine proteases"/>
    <property type="match status" value="1"/>
</dbReference>
<dbReference type="Pfam" id="PF00089">
    <property type="entry name" value="Trypsin"/>
    <property type="match status" value="1"/>
</dbReference>
<keyword evidence="3" id="KW-0378">Hydrolase</keyword>